<name>A0A0P0FZM4_9BACE</name>
<dbReference type="SMART" id="SM00710">
    <property type="entry name" value="PbH1"/>
    <property type="match status" value="4"/>
</dbReference>
<organism evidence="6 7">
    <name type="scientific">Bacteroides cellulosilyticus</name>
    <dbReference type="NCBI Taxonomy" id="246787"/>
    <lineage>
        <taxon>Bacteria</taxon>
        <taxon>Pseudomonadati</taxon>
        <taxon>Bacteroidota</taxon>
        <taxon>Bacteroidia</taxon>
        <taxon>Bacteroidales</taxon>
        <taxon>Bacteroidaceae</taxon>
        <taxon>Bacteroides</taxon>
    </lineage>
</organism>
<evidence type="ECO:0000256" key="4">
    <source>
        <dbReference type="RuleBase" id="RU361169"/>
    </source>
</evidence>
<dbReference type="GO" id="GO:0004650">
    <property type="term" value="F:polygalacturonase activity"/>
    <property type="evidence" value="ECO:0007669"/>
    <property type="project" value="UniProtKB-EC"/>
</dbReference>
<evidence type="ECO:0000256" key="5">
    <source>
        <dbReference type="SAM" id="SignalP"/>
    </source>
</evidence>
<keyword evidence="5" id="KW-0732">Signal</keyword>
<dbReference type="GeneID" id="66305185"/>
<dbReference type="InterPro" id="IPR006626">
    <property type="entry name" value="PbH1"/>
</dbReference>
<dbReference type="EC" id="3.2.1.15" evidence="6"/>
<evidence type="ECO:0000313" key="6">
    <source>
        <dbReference type="EMBL" id="ALJ60738.1"/>
    </source>
</evidence>
<keyword evidence="2 4" id="KW-0378">Hydrolase</keyword>
<dbReference type="InterPro" id="IPR012334">
    <property type="entry name" value="Pectin_lyas_fold"/>
</dbReference>
<protein>
    <submittedName>
        <fullName evidence="6">Polygalacturonase</fullName>
        <ecNumber evidence="6">3.2.1.15</ecNumber>
    </submittedName>
</protein>
<dbReference type="PATRIC" id="fig|246787.4.peg.3626"/>
<accession>A0A0P0FZM4</accession>
<gene>
    <name evidence="6" type="primary">pgl_7</name>
    <name evidence="6" type="ORF">BcellWH2_03515</name>
</gene>
<dbReference type="Proteomes" id="UP000061809">
    <property type="component" value="Chromosome"/>
</dbReference>
<feature type="signal peptide" evidence="5">
    <location>
        <begin position="1"/>
        <end position="19"/>
    </location>
</feature>
<evidence type="ECO:0000256" key="1">
    <source>
        <dbReference type="ARBA" id="ARBA00008834"/>
    </source>
</evidence>
<dbReference type="PANTHER" id="PTHR31339:SF9">
    <property type="entry name" value="PLASMIN AND FIBRONECTIN-BINDING PROTEIN A"/>
    <property type="match status" value="1"/>
</dbReference>
<comment type="similarity">
    <text evidence="1 4">Belongs to the glycosyl hydrolase 28 family.</text>
</comment>
<dbReference type="KEGG" id="bcel:BcellWH2_03515"/>
<dbReference type="SUPFAM" id="SSF51126">
    <property type="entry name" value="Pectin lyase-like"/>
    <property type="match status" value="1"/>
</dbReference>
<dbReference type="RefSeq" id="WP_226810612.1">
    <property type="nucleotide sequence ID" value="NZ_CP012801.1"/>
</dbReference>
<dbReference type="InterPro" id="IPR011050">
    <property type="entry name" value="Pectin_lyase_fold/virulence"/>
</dbReference>
<evidence type="ECO:0000313" key="7">
    <source>
        <dbReference type="Proteomes" id="UP000061809"/>
    </source>
</evidence>
<reference evidence="6 7" key="1">
    <citation type="journal article" date="2015" name="Science">
        <title>Genetic determinants of in vivo fitness and diet responsiveness in multiple human gut Bacteroides.</title>
        <authorList>
            <person name="Wu M."/>
            <person name="McNulty N.P."/>
            <person name="Rodionov D.A."/>
            <person name="Khoroshkin M.S."/>
            <person name="Griffin N.W."/>
            <person name="Cheng J."/>
            <person name="Latreille P."/>
            <person name="Kerstetter R.A."/>
            <person name="Terrapon N."/>
            <person name="Henrissat B."/>
            <person name="Osterman A.L."/>
            <person name="Gordon J.I."/>
        </authorList>
    </citation>
    <scope>NUCLEOTIDE SEQUENCE [LARGE SCALE GENOMIC DNA]</scope>
    <source>
        <strain evidence="6 7">WH2</strain>
    </source>
</reference>
<sequence length="494" mass="54548">MKMKKILAFFCLMPITLFAQYFNVNDYGAKGNGTLCTAAIQKTIDAAAANGGGRVIVPAGKYLSGPLFLRSNIVFEVCSGAVIYFHNDIANTPAIMGSWEGINRRVYASLFTGHDLENVTITGRGQIDGQGKVWWDAFWKTDKIRMQSGIREREPDNPKGSPLKYPRPRMINLYRCNNVQISDLSITNSPSWTIHPVYCRNVNIRGVSIVQPYESPNTDGINPESCNGVRISNCYVDCGDDCITLKSGYNEHGRKVGIPCENVTIMNCTFAHGRSAVGIGSEMSGGVRNVTIMNCVFKGTLRGLRVKTGRGRGGVVENLLANGIIMEDLREGISIDMGYEGTTESVFPVTEETPFFKNIRYSNIIGHNIEQAINIIGLQEAPPQDIILENIRLECKRGLVANNVNQLTLRNVELLSSNNQAPFSIANASNVILDNLASCRLTDKYPVIDMKMVEGAVLKDCIISSKEKGWFMRSTDCYGIEYLNNLLHDALITE</sequence>
<evidence type="ECO:0000256" key="2">
    <source>
        <dbReference type="ARBA" id="ARBA00022801"/>
    </source>
</evidence>
<proteinExistence type="inferred from homology"/>
<dbReference type="Gene3D" id="2.160.20.10">
    <property type="entry name" value="Single-stranded right-handed beta-helix, Pectin lyase-like"/>
    <property type="match status" value="1"/>
</dbReference>
<dbReference type="PANTHER" id="PTHR31339">
    <property type="entry name" value="PECTIN LYASE-RELATED"/>
    <property type="match status" value="1"/>
</dbReference>
<dbReference type="InterPro" id="IPR000743">
    <property type="entry name" value="Glyco_hydro_28"/>
</dbReference>
<dbReference type="InterPro" id="IPR051801">
    <property type="entry name" value="GH28_Enzymes"/>
</dbReference>
<feature type="chain" id="PRO_5006046904" evidence="5">
    <location>
        <begin position="20"/>
        <end position="494"/>
    </location>
</feature>
<evidence type="ECO:0000256" key="3">
    <source>
        <dbReference type="ARBA" id="ARBA00023295"/>
    </source>
</evidence>
<keyword evidence="3 4" id="KW-0326">Glycosidase</keyword>
<dbReference type="EMBL" id="CP012801">
    <property type="protein sequence ID" value="ALJ60738.1"/>
    <property type="molecule type" value="Genomic_DNA"/>
</dbReference>
<dbReference type="GO" id="GO:0005975">
    <property type="term" value="P:carbohydrate metabolic process"/>
    <property type="evidence" value="ECO:0007669"/>
    <property type="project" value="InterPro"/>
</dbReference>
<dbReference type="Pfam" id="PF00295">
    <property type="entry name" value="Glyco_hydro_28"/>
    <property type="match status" value="1"/>
</dbReference>
<dbReference type="AlphaFoldDB" id="A0A0P0FZM4"/>